<dbReference type="PANTHER" id="PTHR24559:SF444">
    <property type="entry name" value="REVERSE TRANSCRIPTASE DOMAIN-CONTAINING PROTEIN"/>
    <property type="match status" value="1"/>
</dbReference>
<evidence type="ECO:0000313" key="4">
    <source>
        <dbReference type="Proteomes" id="UP001165289"/>
    </source>
</evidence>
<evidence type="ECO:0000313" key="3">
    <source>
        <dbReference type="EMBL" id="KAI6658699.1"/>
    </source>
</evidence>
<protein>
    <submittedName>
        <fullName evidence="3">Gag-pol fusion protein</fullName>
    </submittedName>
</protein>
<evidence type="ECO:0000259" key="2">
    <source>
        <dbReference type="Pfam" id="PF00078"/>
    </source>
</evidence>
<dbReference type="Proteomes" id="UP001165289">
    <property type="component" value="Unassembled WGS sequence"/>
</dbReference>
<dbReference type="Pfam" id="PF00078">
    <property type="entry name" value="RVT_1"/>
    <property type="match status" value="1"/>
</dbReference>
<organism evidence="3 4">
    <name type="scientific">Oopsacas minuta</name>
    <dbReference type="NCBI Taxonomy" id="111878"/>
    <lineage>
        <taxon>Eukaryota</taxon>
        <taxon>Metazoa</taxon>
        <taxon>Porifera</taxon>
        <taxon>Hexactinellida</taxon>
        <taxon>Hexasterophora</taxon>
        <taxon>Lyssacinosida</taxon>
        <taxon>Leucopsacidae</taxon>
        <taxon>Oopsacas</taxon>
    </lineage>
</organism>
<gene>
    <name evidence="3" type="ORF">LOD99_10973</name>
</gene>
<keyword evidence="4" id="KW-1185">Reference proteome</keyword>
<sequence length="160" mass="18614">MSSGADKQERKDSVEGRQPFRDPYRCEPVRKEDIEKTAFSTYRVHFEMLVMPFGLCNAPVTYQCVMDQALASAPNTESFIDDCLVYSRSFRKHLNVLRTVLHGFKPANIQLRIEKCSFRYWEGRFLVHLVIRDGHQPNPDLVAKIRNFPDPTRSRDSSVF</sequence>
<dbReference type="PANTHER" id="PTHR24559">
    <property type="entry name" value="TRANSPOSON TY3-I GAG-POL POLYPROTEIN"/>
    <property type="match status" value="1"/>
</dbReference>
<dbReference type="InterPro" id="IPR043128">
    <property type="entry name" value="Rev_trsase/Diguanyl_cyclase"/>
</dbReference>
<dbReference type="InterPro" id="IPR043502">
    <property type="entry name" value="DNA/RNA_pol_sf"/>
</dbReference>
<dbReference type="InterPro" id="IPR053134">
    <property type="entry name" value="RNA-dir_DNA_polymerase"/>
</dbReference>
<dbReference type="EMBL" id="JAKMXF010000082">
    <property type="protein sequence ID" value="KAI6658699.1"/>
    <property type="molecule type" value="Genomic_DNA"/>
</dbReference>
<dbReference type="Gene3D" id="3.30.70.270">
    <property type="match status" value="1"/>
</dbReference>
<accession>A0AAV7KF47</accession>
<name>A0AAV7KF47_9METZ</name>
<reference evidence="3 4" key="1">
    <citation type="journal article" date="2023" name="BMC Biol.">
        <title>The compact genome of the sponge Oopsacas minuta (Hexactinellida) is lacking key metazoan core genes.</title>
        <authorList>
            <person name="Santini S."/>
            <person name="Schenkelaars Q."/>
            <person name="Jourda C."/>
            <person name="Duchesne M."/>
            <person name="Belahbib H."/>
            <person name="Rocher C."/>
            <person name="Selva M."/>
            <person name="Riesgo A."/>
            <person name="Vervoort M."/>
            <person name="Leys S.P."/>
            <person name="Kodjabachian L."/>
            <person name="Le Bivic A."/>
            <person name="Borchiellini C."/>
            <person name="Claverie J.M."/>
            <person name="Renard E."/>
        </authorList>
    </citation>
    <scope>NUCLEOTIDE SEQUENCE [LARGE SCALE GENOMIC DNA]</scope>
    <source>
        <strain evidence="3">SPO-2</strain>
    </source>
</reference>
<feature type="region of interest" description="Disordered" evidence="1">
    <location>
        <begin position="1"/>
        <end position="24"/>
    </location>
</feature>
<dbReference type="AlphaFoldDB" id="A0AAV7KF47"/>
<evidence type="ECO:0000256" key="1">
    <source>
        <dbReference type="SAM" id="MobiDB-lite"/>
    </source>
</evidence>
<feature type="domain" description="Reverse transcriptase" evidence="2">
    <location>
        <begin position="30"/>
        <end position="126"/>
    </location>
</feature>
<dbReference type="SUPFAM" id="SSF56672">
    <property type="entry name" value="DNA/RNA polymerases"/>
    <property type="match status" value="1"/>
</dbReference>
<comment type="caution">
    <text evidence="3">The sequence shown here is derived from an EMBL/GenBank/DDBJ whole genome shotgun (WGS) entry which is preliminary data.</text>
</comment>
<proteinExistence type="predicted"/>
<dbReference type="CDD" id="cd01647">
    <property type="entry name" value="RT_LTR"/>
    <property type="match status" value="1"/>
</dbReference>
<dbReference type="InterPro" id="IPR000477">
    <property type="entry name" value="RT_dom"/>
</dbReference>